<dbReference type="GO" id="GO:0005886">
    <property type="term" value="C:plasma membrane"/>
    <property type="evidence" value="ECO:0007669"/>
    <property type="project" value="UniProtKB-SubCell"/>
</dbReference>
<evidence type="ECO:0000256" key="3">
    <source>
        <dbReference type="ARBA" id="ARBA00022475"/>
    </source>
</evidence>
<evidence type="ECO:0000313" key="19">
    <source>
        <dbReference type="EMBL" id="KAL0319075.1"/>
    </source>
</evidence>
<keyword evidence="9" id="KW-0677">Repeat</keyword>
<evidence type="ECO:0000256" key="16">
    <source>
        <dbReference type="SAM" id="Phobius"/>
    </source>
</evidence>
<keyword evidence="10" id="KW-0547">Nucleotide-binding</keyword>
<protein>
    <recommendedName>
        <fullName evidence="2">non-specific serine/threonine protein kinase</fullName>
        <ecNumber evidence="2">2.7.11.1</ecNumber>
    </recommendedName>
</protein>
<evidence type="ECO:0000256" key="15">
    <source>
        <dbReference type="ARBA" id="ARBA00023180"/>
    </source>
</evidence>
<organism evidence="19">
    <name type="scientific">Sesamum angustifolium</name>
    <dbReference type="NCBI Taxonomy" id="2727405"/>
    <lineage>
        <taxon>Eukaryota</taxon>
        <taxon>Viridiplantae</taxon>
        <taxon>Streptophyta</taxon>
        <taxon>Embryophyta</taxon>
        <taxon>Tracheophyta</taxon>
        <taxon>Spermatophyta</taxon>
        <taxon>Magnoliopsida</taxon>
        <taxon>eudicotyledons</taxon>
        <taxon>Gunneridae</taxon>
        <taxon>Pentapetalae</taxon>
        <taxon>asterids</taxon>
        <taxon>lamiids</taxon>
        <taxon>Lamiales</taxon>
        <taxon>Pedaliaceae</taxon>
        <taxon>Sesamum</taxon>
    </lineage>
</organism>
<keyword evidence="19" id="KW-0675">Receptor</keyword>
<gene>
    <name evidence="19" type="ORF">Sangu_2063700</name>
</gene>
<evidence type="ECO:0000256" key="8">
    <source>
        <dbReference type="ARBA" id="ARBA00022729"/>
    </source>
</evidence>
<evidence type="ECO:0000256" key="4">
    <source>
        <dbReference type="ARBA" id="ARBA00022527"/>
    </source>
</evidence>
<dbReference type="SMART" id="SM00369">
    <property type="entry name" value="LRR_TYP"/>
    <property type="match status" value="6"/>
</dbReference>
<dbReference type="GO" id="GO:0051707">
    <property type="term" value="P:response to other organism"/>
    <property type="evidence" value="ECO:0007669"/>
    <property type="project" value="UniProtKB-ARBA"/>
</dbReference>
<evidence type="ECO:0000256" key="11">
    <source>
        <dbReference type="ARBA" id="ARBA00022777"/>
    </source>
</evidence>
<keyword evidence="12" id="KW-0067">ATP-binding</keyword>
<dbReference type="PANTHER" id="PTHR48056">
    <property type="entry name" value="LRR RECEPTOR-LIKE SERINE/THREONINE-PROTEIN KINASE-RELATED"/>
    <property type="match status" value="1"/>
</dbReference>
<evidence type="ECO:0000256" key="5">
    <source>
        <dbReference type="ARBA" id="ARBA00022614"/>
    </source>
</evidence>
<feature type="signal peptide" evidence="17">
    <location>
        <begin position="1"/>
        <end position="25"/>
    </location>
</feature>
<evidence type="ECO:0000256" key="1">
    <source>
        <dbReference type="ARBA" id="ARBA00004162"/>
    </source>
</evidence>
<feature type="chain" id="PRO_5043833977" description="non-specific serine/threonine protein kinase" evidence="17">
    <location>
        <begin position="26"/>
        <end position="658"/>
    </location>
</feature>
<reference evidence="19" key="2">
    <citation type="journal article" date="2024" name="Plant">
        <title>Genomic evolution and insights into agronomic trait innovations of Sesamum species.</title>
        <authorList>
            <person name="Miao H."/>
            <person name="Wang L."/>
            <person name="Qu L."/>
            <person name="Liu H."/>
            <person name="Sun Y."/>
            <person name="Le M."/>
            <person name="Wang Q."/>
            <person name="Wei S."/>
            <person name="Zheng Y."/>
            <person name="Lin W."/>
            <person name="Duan Y."/>
            <person name="Cao H."/>
            <person name="Xiong S."/>
            <person name="Wang X."/>
            <person name="Wei L."/>
            <person name="Li C."/>
            <person name="Ma Q."/>
            <person name="Ju M."/>
            <person name="Zhao R."/>
            <person name="Li G."/>
            <person name="Mu C."/>
            <person name="Tian Q."/>
            <person name="Mei H."/>
            <person name="Zhang T."/>
            <person name="Gao T."/>
            <person name="Zhang H."/>
        </authorList>
    </citation>
    <scope>NUCLEOTIDE SEQUENCE</scope>
    <source>
        <strain evidence="19">G01</strain>
    </source>
</reference>
<dbReference type="FunFam" id="3.80.10.10:FF:000288">
    <property type="entry name" value="LRR receptor-like serine/threonine-protein kinase EFR"/>
    <property type="match status" value="1"/>
</dbReference>
<evidence type="ECO:0000256" key="2">
    <source>
        <dbReference type="ARBA" id="ARBA00012513"/>
    </source>
</evidence>
<comment type="subcellular location">
    <subcellularLocation>
        <location evidence="1">Cell membrane</location>
        <topology evidence="1">Single-pass membrane protein</topology>
    </subcellularLocation>
</comment>
<evidence type="ECO:0000256" key="17">
    <source>
        <dbReference type="SAM" id="SignalP"/>
    </source>
</evidence>
<keyword evidence="8 17" id="KW-0732">Signal</keyword>
<proteinExistence type="predicted"/>
<keyword evidence="15" id="KW-0325">Glycoprotein</keyword>
<keyword evidence="4" id="KW-0723">Serine/threonine-protein kinase</keyword>
<dbReference type="GO" id="GO:0004674">
    <property type="term" value="F:protein serine/threonine kinase activity"/>
    <property type="evidence" value="ECO:0007669"/>
    <property type="project" value="UniProtKB-KW"/>
</dbReference>
<keyword evidence="3" id="KW-1003">Cell membrane</keyword>
<keyword evidence="7 16" id="KW-0812">Transmembrane</keyword>
<keyword evidence="14 16" id="KW-0472">Membrane</keyword>
<keyword evidence="11 19" id="KW-0418">Kinase</keyword>
<evidence type="ECO:0000256" key="10">
    <source>
        <dbReference type="ARBA" id="ARBA00022741"/>
    </source>
</evidence>
<evidence type="ECO:0000256" key="9">
    <source>
        <dbReference type="ARBA" id="ARBA00022737"/>
    </source>
</evidence>
<evidence type="ECO:0000256" key="14">
    <source>
        <dbReference type="ARBA" id="ARBA00023136"/>
    </source>
</evidence>
<dbReference type="InterPro" id="IPR001611">
    <property type="entry name" value="Leu-rich_rpt"/>
</dbReference>
<evidence type="ECO:0000259" key="18">
    <source>
        <dbReference type="Pfam" id="PF08263"/>
    </source>
</evidence>
<comment type="caution">
    <text evidence="19">The sequence shown here is derived from an EMBL/GenBank/DDBJ whole genome shotgun (WGS) entry which is preliminary data.</text>
</comment>
<dbReference type="InterPro" id="IPR050647">
    <property type="entry name" value="Plant_LRR-RLKs"/>
</dbReference>
<dbReference type="Pfam" id="PF00560">
    <property type="entry name" value="LRR_1"/>
    <property type="match status" value="7"/>
</dbReference>
<feature type="domain" description="Leucine-rich repeat-containing N-terminal plant-type" evidence="18">
    <location>
        <begin position="30"/>
        <end position="69"/>
    </location>
</feature>
<dbReference type="InterPro" id="IPR032675">
    <property type="entry name" value="LRR_dom_sf"/>
</dbReference>
<evidence type="ECO:0000256" key="13">
    <source>
        <dbReference type="ARBA" id="ARBA00022989"/>
    </source>
</evidence>
<evidence type="ECO:0000256" key="12">
    <source>
        <dbReference type="ARBA" id="ARBA00022840"/>
    </source>
</evidence>
<dbReference type="FunFam" id="3.80.10.10:FF:000400">
    <property type="entry name" value="Nuclear pore complex protein NUP107"/>
    <property type="match status" value="1"/>
</dbReference>
<dbReference type="Pfam" id="PF13855">
    <property type="entry name" value="LRR_8"/>
    <property type="match status" value="1"/>
</dbReference>
<name>A0AAW2LL21_9LAMI</name>
<accession>A0AAW2LL21</accession>
<sequence length="658" mass="71296">MTSYNTVKCLILFIFFYFASNPATCSIYEADLRALLSFQENIIDPRGALDSWRYNETVNYCTWKGISCSRRHRTRVVSIDLDSQGLLGSLSPHLDNKLTGNVPSEVRSLLKLKDLGLSRNNLSGTIPSFIGNFTFLEKLSLSHCGFHGEIPESLIHLQNLKWLTLEDNMLTGRIPSGIYNISSILVFAVTTNHLQGNIPSDIGFSLPNLKFLGLGGNNFTGFLPISLSNASFLQSIVLAGNWFTGPMPKDLGSLSALWGLSIGSNKIQDDISFISSLTNCTNLKNLKSPITFLTGVLPHTIANLSTHLSLLAMSSNLIHGTIPLAIGDLTGLSILVLENNLFSGPIPLPIGGLTKLQEIYLHANKFTGKLPFSLGNLTLLNAIYMDINNISGSIPPSLGNCSGLLVLNLSNNNLIGPIPRELLTLSSISIFLDLSNNNLLGSIPSEVGSLRNLGCLDFSNNRLSGIVPSTISSCISLQQLYLGGNSFHGEIPQGLSLLKGLQELDLSRNNFSGLIPSFLGKLSLEKLNLSFNKLQGPVPVKGVFQNASAVSLEDNAELCGGISELKLRSCPPTDSKKKNSHIPLKIIVPVSVSGAIFIAIIAFSYIFIQHKTKSRDDLYALPFESQFQRLSYGDLLRATNGFSMANMIGSGRFGSWAC</sequence>
<dbReference type="Gene3D" id="3.80.10.10">
    <property type="entry name" value="Ribonuclease Inhibitor"/>
    <property type="match status" value="2"/>
</dbReference>
<reference evidence="19" key="1">
    <citation type="submission" date="2020-06" db="EMBL/GenBank/DDBJ databases">
        <authorList>
            <person name="Li T."/>
            <person name="Hu X."/>
            <person name="Zhang T."/>
            <person name="Song X."/>
            <person name="Zhang H."/>
            <person name="Dai N."/>
            <person name="Sheng W."/>
            <person name="Hou X."/>
            <person name="Wei L."/>
        </authorList>
    </citation>
    <scope>NUCLEOTIDE SEQUENCE</scope>
    <source>
        <strain evidence="19">G01</strain>
        <tissue evidence="19">Leaf</tissue>
    </source>
</reference>
<keyword evidence="5" id="KW-0433">Leucine-rich repeat</keyword>
<dbReference type="Pfam" id="PF08263">
    <property type="entry name" value="LRRNT_2"/>
    <property type="match status" value="1"/>
</dbReference>
<dbReference type="PANTHER" id="PTHR48056:SF81">
    <property type="entry name" value="RECEPTOR PROTEIN-TYROSINE KINASE CEPR1"/>
    <property type="match status" value="1"/>
</dbReference>
<keyword evidence="13 16" id="KW-1133">Transmembrane helix</keyword>
<dbReference type="EC" id="2.7.11.1" evidence="2"/>
<evidence type="ECO:0000256" key="7">
    <source>
        <dbReference type="ARBA" id="ARBA00022692"/>
    </source>
</evidence>
<dbReference type="GO" id="GO:0005524">
    <property type="term" value="F:ATP binding"/>
    <property type="evidence" value="ECO:0007669"/>
    <property type="project" value="UniProtKB-KW"/>
</dbReference>
<dbReference type="AlphaFoldDB" id="A0AAW2LL21"/>
<dbReference type="GO" id="GO:0006952">
    <property type="term" value="P:defense response"/>
    <property type="evidence" value="ECO:0007669"/>
    <property type="project" value="UniProtKB-ARBA"/>
</dbReference>
<evidence type="ECO:0000256" key="6">
    <source>
        <dbReference type="ARBA" id="ARBA00022679"/>
    </source>
</evidence>
<keyword evidence="6" id="KW-0808">Transferase</keyword>
<feature type="transmembrane region" description="Helical" evidence="16">
    <location>
        <begin position="586"/>
        <end position="608"/>
    </location>
</feature>
<dbReference type="EMBL" id="JACGWK010000013">
    <property type="protein sequence ID" value="KAL0319075.1"/>
    <property type="molecule type" value="Genomic_DNA"/>
</dbReference>
<dbReference type="InterPro" id="IPR013210">
    <property type="entry name" value="LRR_N_plant-typ"/>
</dbReference>
<dbReference type="SUPFAM" id="SSF52058">
    <property type="entry name" value="L domain-like"/>
    <property type="match status" value="2"/>
</dbReference>
<dbReference type="InterPro" id="IPR003591">
    <property type="entry name" value="Leu-rich_rpt_typical-subtyp"/>
</dbReference>